<proteinExistence type="predicted"/>
<dbReference type="EMBL" id="CP042434">
    <property type="protein sequence ID" value="QEC71611.1"/>
    <property type="molecule type" value="Genomic_DNA"/>
</dbReference>
<dbReference type="Proteomes" id="UP000321291">
    <property type="component" value="Chromosome"/>
</dbReference>
<gene>
    <name evidence="1" type="ORF">FSB73_07965</name>
</gene>
<evidence type="ECO:0000313" key="2">
    <source>
        <dbReference type="Proteomes" id="UP000321291"/>
    </source>
</evidence>
<protein>
    <submittedName>
        <fullName evidence="1">Uncharacterized protein</fullName>
    </submittedName>
</protein>
<sequence length="127" mass="14888">MLTKAYLNLLIVKVVIDFDILNNTNPLKDIFTEAGGNWSEISNDWSIVKVSIDAKRPEFETKDLKEEIVEFFDSINERIIPKEKISDIPKKLKKSTSLDLCKRSRKNIYPKWRCYNSIYKASIKFKI</sequence>
<accession>A0A5B8VKR0</accession>
<reference evidence="1 2" key="1">
    <citation type="journal article" date="2017" name="Int. J. Syst. Evol. Microbiol.">
        <title>Arachidicoccus ginsenosidivorans sp. nov., with ginsenoside-converting activity isolated from ginseng cultivating soil.</title>
        <authorList>
            <person name="Siddiqi M.Z."/>
            <person name="Aslam Z."/>
            <person name="Im W.T."/>
        </authorList>
    </citation>
    <scope>NUCLEOTIDE SEQUENCE [LARGE SCALE GENOMIC DNA]</scope>
    <source>
        <strain evidence="1 2">Gsoil 809</strain>
    </source>
</reference>
<name>A0A5B8VKR0_9BACT</name>
<keyword evidence="2" id="KW-1185">Reference proteome</keyword>
<organism evidence="1 2">
    <name type="scientific">Arachidicoccus ginsenosidivorans</name>
    <dbReference type="NCBI Taxonomy" id="496057"/>
    <lineage>
        <taxon>Bacteria</taxon>
        <taxon>Pseudomonadati</taxon>
        <taxon>Bacteroidota</taxon>
        <taxon>Chitinophagia</taxon>
        <taxon>Chitinophagales</taxon>
        <taxon>Chitinophagaceae</taxon>
        <taxon>Arachidicoccus</taxon>
    </lineage>
</organism>
<evidence type="ECO:0000313" key="1">
    <source>
        <dbReference type="EMBL" id="QEC71611.1"/>
    </source>
</evidence>
<dbReference type="AlphaFoldDB" id="A0A5B8VKR0"/>
<dbReference type="OrthoDB" id="9805802at2"/>
<dbReference type="KEGG" id="agi:FSB73_07965"/>
<dbReference type="RefSeq" id="WP_146780989.1">
    <property type="nucleotide sequence ID" value="NZ_CP042434.1"/>
</dbReference>